<dbReference type="Gene3D" id="1.10.10.10">
    <property type="entry name" value="Winged helix-like DNA-binding domain superfamily/Winged helix DNA-binding domain"/>
    <property type="match status" value="1"/>
</dbReference>
<dbReference type="Pfam" id="PF07729">
    <property type="entry name" value="FCD"/>
    <property type="match status" value="1"/>
</dbReference>
<dbReference type="Gene3D" id="1.20.120.530">
    <property type="entry name" value="GntR ligand-binding domain-like"/>
    <property type="match status" value="1"/>
</dbReference>
<evidence type="ECO:0000256" key="5">
    <source>
        <dbReference type="ARBA" id="ARBA00037357"/>
    </source>
</evidence>
<feature type="region of interest" description="Disordered" evidence="7">
    <location>
        <begin position="244"/>
        <end position="268"/>
    </location>
</feature>
<dbReference type="PROSITE" id="PS50949">
    <property type="entry name" value="HTH_GNTR"/>
    <property type="match status" value="1"/>
</dbReference>
<comment type="function">
    <text evidence="5">Transcriptional repressor for the pyruvate dehydrogenase complex genes aceEF and lpd.</text>
</comment>
<organism evidence="9 10">
    <name type="scientific">Roseibium hamelinense</name>
    <dbReference type="NCBI Taxonomy" id="150831"/>
    <lineage>
        <taxon>Bacteria</taxon>
        <taxon>Pseudomonadati</taxon>
        <taxon>Pseudomonadota</taxon>
        <taxon>Alphaproteobacteria</taxon>
        <taxon>Hyphomicrobiales</taxon>
        <taxon>Stappiaceae</taxon>
        <taxon>Roseibium</taxon>
    </lineage>
</organism>
<sequence length="268" mass="29980">MFQKIEHHRTAEAVVAQIEKLILKGVLASGDRLPPERDLSADLDVSRPVLREALKILEDRQLVVSRQGGGTFIADVVGPLFSDPLTALIERHPVAIADYMEYRRDVEGLAAYYAAERATNADIKIIDNLTSAMQVAFDDLNHEREAFLDVEFHQAIGEAAHNTILLHSLRACYKLLKNGVFYNREQLYNHPTARREVLRQHNEIAAKIKAGEPQAARNAAENHINYVKAAIEDTKRMSERQALSELRLKSREPTAEAISASSAKGHSE</sequence>
<evidence type="ECO:0000256" key="2">
    <source>
        <dbReference type="ARBA" id="ARBA00023015"/>
    </source>
</evidence>
<protein>
    <recommendedName>
        <fullName evidence="6">Pyruvate dehydrogenase complex repressor</fullName>
    </recommendedName>
</protein>
<evidence type="ECO:0000256" key="7">
    <source>
        <dbReference type="SAM" id="MobiDB-lite"/>
    </source>
</evidence>
<dbReference type="InterPro" id="IPR036388">
    <property type="entry name" value="WH-like_DNA-bd_sf"/>
</dbReference>
<accession>A0A562T2C7</accession>
<keyword evidence="3" id="KW-0238">DNA-binding</keyword>
<dbReference type="SMART" id="SM00895">
    <property type="entry name" value="FCD"/>
    <property type="match status" value="1"/>
</dbReference>
<feature type="compositionally biased region" description="Polar residues" evidence="7">
    <location>
        <begin position="259"/>
        <end position="268"/>
    </location>
</feature>
<dbReference type="InterPro" id="IPR036390">
    <property type="entry name" value="WH_DNA-bd_sf"/>
</dbReference>
<evidence type="ECO:0000313" key="9">
    <source>
        <dbReference type="EMBL" id="TWI87543.1"/>
    </source>
</evidence>
<dbReference type="OrthoDB" id="5450856at2"/>
<dbReference type="InterPro" id="IPR008920">
    <property type="entry name" value="TF_FadR/GntR_C"/>
</dbReference>
<dbReference type="Proteomes" id="UP000320593">
    <property type="component" value="Unassembled WGS sequence"/>
</dbReference>
<keyword evidence="1" id="KW-0678">Repressor</keyword>
<dbReference type="AlphaFoldDB" id="A0A562T2C7"/>
<dbReference type="RefSeq" id="WP_145342964.1">
    <property type="nucleotide sequence ID" value="NZ_SMLY01000071.1"/>
</dbReference>
<dbReference type="SUPFAM" id="SSF48008">
    <property type="entry name" value="GntR ligand-binding domain-like"/>
    <property type="match status" value="1"/>
</dbReference>
<dbReference type="GO" id="GO:0003700">
    <property type="term" value="F:DNA-binding transcription factor activity"/>
    <property type="evidence" value="ECO:0007669"/>
    <property type="project" value="InterPro"/>
</dbReference>
<reference evidence="9 10" key="1">
    <citation type="submission" date="2019-07" db="EMBL/GenBank/DDBJ databases">
        <title>Genomic Encyclopedia of Archaeal and Bacterial Type Strains, Phase II (KMG-II): from individual species to whole genera.</title>
        <authorList>
            <person name="Goeker M."/>
        </authorList>
    </citation>
    <scope>NUCLEOTIDE SEQUENCE [LARGE SCALE GENOMIC DNA]</scope>
    <source>
        <strain evidence="9 10">ATCC BAA-252</strain>
    </source>
</reference>
<dbReference type="EMBL" id="VLLF01000004">
    <property type="protein sequence ID" value="TWI87543.1"/>
    <property type="molecule type" value="Genomic_DNA"/>
</dbReference>
<keyword evidence="9" id="KW-0670">Pyruvate</keyword>
<dbReference type="SMART" id="SM00345">
    <property type="entry name" value="HTH_GNTR"/>
    <property type="match status" value="1"/>
</dbReference>
<keyword evidence="2" id="KW-0805">Transcription regulation</keyword>
<dbReference type="PRINTS" id="PR00035">
    <property type="entry name" value="HTHGNTR"/>
</dbReference>
<dbReference type="InterPro" id="IPR011711">
    <property type="entry name" value="GntR_C"/>
</dbReference>
<dbReference type="GO" id="GO:0003677">
    <property type="term" value="F:DNA binding"/>
    <property type="evidence" value="ECO:0007669"/>
    <property type="project" value="UniProtKB-KW"/>
</dbReference>
<keyword evidence="10" id="KW-1185">Reference proteome</keyword>
<dbReference type="CDD" id="cd07377">
    <property type="entry name" value="WHTH_GntR"/>
    <property type="match status" value="1"/>
</dbReference>
<name>A0A562T2C7_9HYPH</name>
<gene>
    <name evidence="9" type="ORF">JM93_02109</name>
</gene>
<comment type="caution">
    <text evidence="9">The sequence shown here is derived from an EMBL/GenBank/DDBJ whole genome shotgun (WGS) entry which is preliminary data.</text>
</comment>
<dbReference type="Pfam" id="PF00392">
    <property type="entry name" value="GntR"/>
    <property type="match status" value="1"/>
</dbReference>
<proteinExistence type="predicted"/>
<evidence type="ECO:0000256" key="4">
    <source>
        <dbReference type="ARBA" id="ARBA00023163"/>
    </source>
</evidence>
<dbReference type="InterPro" id="IPR000524">
    <property type="entry name" value="Tscrpt_reg_HTH_GntR"/>
</dbReference>
<evidence type="ECO:0000256" key="1">
    <source>
        <dbReference type="ARBA" id="ARBA00022491"/>
    </source>
</evidence>
<dbReference type="PANTHER" id="PTHR43537:SF34">
    <property type="entry name" value="PYRUVATE DEHYDROGENASE COMPLEX REPRESSOR"/>
    <property type="match status" value="1"/>
</dbReference>
<evidence type="ECO:0000256" key="6">
    <source>
        <dbReference type="ARBA" id="ARBA00039592"/>
    </source>
</evidence>
<evidence type="ECO:0000256" key="3">
    <source>
        <dbReference type="ARBA" id="ARBA00023125"/>
    </source>
</evidence>
<evidence type="ECO:0000259" key="8">
    <source>
        <dbReference type="PROSITE" id="PS50949"/>
    </source>
</evidence>
<keyword evidence="4" id="KW-0804">Transcription</keyword>
<feature type="domain" description="HTH gntR-type" evidence="8">
    <location>
        <begin position="8"/>
        <end position="76"/>
    </location>
</feature>
<evidence type="ECO:0000313" key="10">
    <source>
        <dbReference type="Proteomes" id="UP000320593"/>
    </source>
</evidence>
<dbReference type="SUPFAM" id="SSF46785">
    <property type="entry name" value="Winged helix' DNA-binding domain"/>
    <property type="match status" value="1"/>
</dbReference>
<dbReference type="PANTHER" id="PTHR43537">
    <property type="entry name" value="TRANSCRIPTIONAL REGULATOR, GNTR FAMILY"/>
    <property type="match status" value="1"/>
</dbReference>